<keyword evidence="1" id="KW-1133">Transmembrane helix</keyword>
<protein>
    <submittedName>
        <fullName evidence="2">Uncharacterized protein</fullName>
    </submittedName>
</protein>
<name>A0A1I1RGF7_9LACO</name>
<accession>A0A1I1RGF7</accession>
<evidence type="ECO:0000313" key="2">
    <source>
        <dbReference type="EMBL" id="SFD31258.1"/>
    </source>
</evidence>
<evidence type="ECO:0000313" key="3">
    <source>
        <dbReference type="Proteomes" id="UP000199599"/>
    </source>
</evidence>
<keyword evidence="1" id="KW-0472">Membrane</keyword>
<sequence>MKNYYYHRERPLKNKNGIVKTNFQFYPKRLLLLISIMAIIGGIILWAK</sequence>
<evidence type="ECO:0000256" key="1">
    <source>
        <dbReference type="SAM" id="Phobius"/>
    </source>
</evidence>
<dbReference type="EMBL" id="FOMN01000001">
    <property type="protein sequence ID" value="SFD31258.1"/>
    <property type="molecule type" value="Genomic_DNA"/>
</dbReference>
<dbReference type="Proteomes" id="UP000199599">
    <property type="component" value="Unassembled WGS sequence"/>
</dbReference>
<gene>
    <name evidence="2" type="ORF">SAMN04487792_0275</name>
</gene>
<keyword evidence="1" id="KW-0812">Transmembrane</keyword>
<dbReference type="RefSeq" id="WP_158592389.1">
    <property type="nucleotide sequence ID" value="NZ_CBCRVU010000001.1"/>
</dbReference>
<proteinExistence type="predicted"/>
<organism evidence="2 3">
    <name type="scientific">Lactobacillus bombicola</name>
    <dbReference type="NCBI Taxonomy" id="1505723"/>
    <lineage>
        <taxon>Bacteria</taxon>
        <taxon>Bacillati</taxon>
        <taxon>Bacillota</taxon>
        <taxon>Bacilli</taxon>
        <taxon>Lactobacillales</taxon>
        <taxon>Lactobacillaceae</taxon>
        <taxon>Lactobacillus</taxon>
    </lineage>
</organism>
<dbReference type="STRING" id="1505723.SAMN04487792_0275"/>
<feature type="transmembrane region" description="Helical" evidence="1">
    <location>
        <begin position="30"/>
        <end position="47"/>
    </location>
</feature>
<reference evidence="3" key="1">
    <citation type="submission" date="2016-10" db="EMBL/GenBank/DDBJ databases">
        <authorList>
            <person name="Varghese N."/>
            <person name="Submissions S."/>
        </authorList>
    </citation>
    <scope>NUCLEOTIDE SEQUENCE [LARGE SCALE GENOMIC DNA]</scope>
    <source>
        <strain evidence="3">R-53102</strain>
    </source>
</reference>
<dbReference type="AlphaFoldDB" id="A0A1I1RGF7"/>